<dbReference type="eggNOG" id="KOG2184">
    <property type="taxonomic scope" value="Eukaryota"/>
</dbReference>
<feature type="compositionally biased region" description="Pro residues" evidence="2">
    <location>
        <begin position="254"/>
        <end position="274"/>
    </location>
</feature>
<keyword evidence="5" id="KW-1185">Reference proteome</keyword>
<dbReference type="PROSITE" id="PS00028">
    <property type="entry name" value="ZINC_FINGER_C2H2_1"/>
    <property type="match status" value="1"/>
</dbReference>
<dbReference type="PANTHER" id="PTHR47251">
    <property type="entry name" value="FINGER DOMAIN PROTEIN, PUTATIVE (AFU_ORTHOLOGUE AFUA_3G04180)-RELATED"/>
    <property type="match status" value="1"/>
</dbReference>
<organism evidence="4 5">
    <name type="scientific">Sphaeroforma arctica JP610</name>
    <dbReference type="NCBI Taxonomy" id="667725"/>
    <lineage>
        <taxon>Eukaryota</taxon>
        <taxon>Ichthyosporea</taxon>
        <taxon>Ichthyophonida</taxon>
        <taxon>Sphaeroforma</taxon>
    </lineage>
</organism>
<sequence length="318" mass="35508">MGYQMLLKMGWKGGEGLGLHKDGRTEPVRSNPVLGAMGLGRWDMEITTAGQATESRKQLMSEIEETEELKDKRKLEVEKKEEIDKEIKKVNEVFYCADCVKQYVTVMQFENHMSSYDHHHTKRLKELARREKTRKGGVGLSRKKEDKKMQREMAKMSAFASAAQKSTQSQSTPSESRNQSYHNLEAPANQKTAQNRTHPQPGGSFQRIQSEPRSISNTHPNHTSHSTNHTYTRNDTRTPHTGIQAIPEPSSALQPPPPPPPNRIQPPPPPPPMAPVDQSQLTSLGSELVPTPSQQIPTAPAANRPALSFGFGKKKPTK</sequence>
<dbReference type="PROSITE" id="PS50174">
    <property type="entry name" value="G_PATCH"/>
    <property type="match status" value="1"/>
</dbReference>
<feature type="coiled-coil region" evidence="1">
    <location>
        <begin position="49"/>
        <end position="83"/>
    </location>
</feature>
<dbReference type="Pfam" id="PF01585">
    <property type="entry name" value="G-patch"/>
    <property type="match status" value="1"/>
</dbReference>
<evidence type="ECO:0000259" key="3">
    <source>
        <dbReference type="PROSITE" id="PS50174"/>
    </source>
</evidence>
<reference evidence="4 5" key="1">
    <citation type="submission" date="2011-02" db="EMBL/GenBank/DDBJ databases">
        <title>The Genome Sequence of Sphaeroforma arctica JP610.</title>
        <authorList>
            <consortium name="The Broad Institute Genome Sequencing Platform"/>
            <person name="Russ C."/>
            <person name="Cuomo C."/>
            <person name="Young S.K."/>
            <person name="Zeng Q."/>
            <person name="Gargeya S."/>
            <person name="Alvarado L."/>
            <person name="Berlin A."/>
            <person name="Chapman S.B."/>
            <person name="Chen Z."/>
            <person name="Freedman E."/>
            <person name="Gellesch M."/>
            <person name="Goldberg J."/>
            <person name="Griggs A."/>
            <person name="Gujja S."/>
            <person name="Heilman E."/>
            <person name="Heiman D."/>
            <person name="Howarth C."/>
            <person name="Mehta T."/>
            <person name="Neiman D."/>
            <person name="Pearson M."/>
            <person name="Roberts A."/>
            <person name="Saif S."/>
            <person name="Shea T."/>
            <person name="Shenoy N."/>
            <person name="Sisk P."/>
            <person name="Stolte C."/>
            <person name="Sykes S."/>
            <person name="White J."/>
            <person name="Yandava C."/>
            <person name="Burger G."/>
            <person name="Gray M.W."/>
            <person name="Holland P.W.H."/>
            <person name="King N."/>
            <person name="Lang F.B.F."/>
            <person name="Roger A.J."/>
            <person name="Ruiz-Trillo I."/>
            <person name="Haas B."/>
            <person name="Nusbaum C."/>
            <person name="Birren B."/>
        </authorList>
    </citation>
    <scope>NUCLEOTIDE SEQUENCE [LARGE SCALE GENOMIC DNA]</scope>
    <source>
        <strain evidence="4 5">JP610</strain>
    </source>
</reference>
<feature type="domain" description="G-patch" evidence="3">
    <location>
        <begin position="1"/>
        <end position="44"/>
    </location>
</feature>
<dbReference type="SMART" id="SM00443">
    <property type="entry name" value="G_patch"/>
    <property type="match status" value="1"/>
</dbReference>
<accession>A0A0L0FJ90</accession>
<dbReference type="RefSeq" id="XP_014150754.1">
    <property type="nucleotide sequence ID" value="XM_014295279.1"/>
</dbReference>
<evidence type="ECO:0000256" key="2">
    <source>
        <dbReference type="SAM" id="MobiDB-lite"/>
    </source>
</evidence>
<gene>
    <name evidence="4" type="ORF">SARC_10672</name>
</gene>
<evidence type="ECO:0000256" key="1">
    <source>
        <dbReference type="SAM" id="Coils"/>
    </source>
</evidence>
<feature type="region of interest" description="Disordered" evidence="2">
    <location>
        <begin position="116"/>
        <end position="318"/>
    </location>
</feature>
<dbReference type="EMBL" id="KQ242940">
    <property type="protein sequence ID" value="KNC76852.1"/>
    <property type="molecule type" value="Genomic_DNA"/>
</dbReference>
<protein>
    <recommendedName>
        <fullName evidence="3">G-patch domain-containing protein</fullName>
    </recommendedName>
</protein>
<feature type="compositionally biased region" description="Low complexity" evidence="2">
    <location>
        <begin position="214"/>
        <end position="231"/>
    </location>
</feature>
<feature type="non-terminal residue" evidence="4">
    <location>
        <position position="318"/>
    </location>
</feature>
<feature type="compositionally biased region" description="Polar residues" evidence="2">
    <location>
        <begin position="277"/>
        <end position="297"/>
    </location>
</feature>
<feature type="compositionally biased region" description="Basic and acidic residues" evidence="2">
    <location>
        <begin position="142"/>
        <end position="154"/>
    </location>
</feature>
<feature type="compositionally biased region" description="Low complexity" evidence="2">
    <location>
        <begin position="157"/>
        <end position="176"/>
    </location>
</feature>
<dbReference type="InterPro" id="IPR000467">
    <property type="entry name" value="G_patch_dom"/>
</dbReference>
<dbReference type="STRING" id="667725.A0A0L0FJ90"/>
<dbReference type="AlphaFoldDB" id="A0A0L0FJ90"/>
<evidence type="ECO:0000313" key="5">
    <source>
        <dbReference type="Proteomes" id="UP000054560"/>
    </source>
</evidence>
<dbReference type="GO" id="GO:0003676">
    <property type="term" value="F:nucleic acid binding"/>
    <property type="evidence" value="ECO:0007669"/>
    <property type="project" value="InterPro"/>
</dbReference>
<evidence type="ECO:0000313" key="4">
    <source>
        <dbReference type="EMBL" id="KNC76852.1"/>
    </source>
</evidence>
<name>A0A0L0FJ90_9EUKA</name>
<dbReference type="PANTHER" id="PTHR47251:SF1">
    <property type="entry name" value="FINGER DOMAIN PROTEIN, PUTATIVE (AFU_ORTHOLOGUE AFUA_3G04180)-RELATED"/>
    <property type="match status" value="1"/>
</dbReference>
<proteinExistence type="predicted"/>
<dbReference type="OrthoDB" id="4822at2759"/>
<feature type="compositionally biased region" description="Polar residues" evidence="2">
    <location>
        <begin position="189"/>
        <end position="198"/>
    </location>
</feature>
<dbReference type="Proteomes" id="UP000054560">
    <property type="component" value="Unassembled WGS sequence"/>
</dbReference>
<dbReference type="InterPro" id="IPR013087">
    <property type="entry name" value="Znf_C2H2_type"/>
</dbReference>
<dbReference type="GeneID" id="25911176"/>
<keyword evidence="1" id="KW-0175">Coiled coil</keyword>